<feature type="transmembrane region" description="Helical" evidence="7">
    <location>
        <begin position="136"/>
        <end position="159"/>
    </location>
</feature>
<geneLocation type="plasmid" evidence="9 10">
    <name>pAMI1</name>
</geneLocation>
<evidence type="ECO:0000256" key="7">
    <source>
        <dbReference type="SAM" id="Phobius"/>
    </source>
</evidence>
<feature type="transmembrane region" description="Helical" evidence="7">
    <location>
        <begin position="47"/>
        <end position="75"/>
    </location>
</feature>
<dbReference type="PATRIC" id="fig|1367847.3.peg.3527"/>
<keyword evidence="5 7" id="KW-1133">Transmembrane helix</keyword>
<evidence type="ECO:0000256" key="6">
    <source>
        <dbReference type="ARBA" id="ARBA00023136"/>
    </source>
</evidence>
<evidence type="ECO:0000256" key="2">
    <source>
        <dbReference type="ARBA" id="ARBA00022448"/>
    </source>
</evidence>
<feature type="transmembrane region" description="Helical" evidence="7">
    <location>
        <begin position="199"/>
        <end position="218"/>
    </location>
</feature>
<evidence type="ECO:0000256" key="5">
    <source>
        <dbReference type="ARBA" id="ARBA00022989"/>
    </source>
</evidence>
<evidence type="ECO:0000313" key="9">
    <source>
        <dbReference type="EMBL" id="AGT10602.1"/>
    </source>
</evidence>
<dbReference type="PROSITE" id="PS50850">
    <property type="entry name" value="MFS"/>
    <property type="match status" value="1"/>
</dbReference>
<protein>
    <submittedName>
        <fullName evidence="9">Major facilitator superfamily MFS_1</fullName>
    </submittedName>
</protein>
<keyword evidence="6 7" id="KW-0472">Membrane</keyword>
<dbReference type="KEGG" id="pami:JCM7686_pAMI1p016"/>
<comment type="subcellular location">
    <subcellularLocation>
        <location evidence="1">Cell membrane</location>
        <topology evidence="1">Multi-pass membrane protein</topology>
    </subcellularLocation>
</comment>
<dbReference type="GO" id="GO:0005886">
    <property type="term" value="C:plasma membrane"/>
    <property type="evidence" value="ECO:0007669"/>
    <property type="project" value="UniProtKB-SubCell"/>
</dbReference>
<feature type="transmembrane region" description="Helical" evidence="7">
    <location>
        <begin position="411"/>
        <end position="432"/>
    </location>
</feature>
<dbReference type="Pfam" id="PF07690">
    <property type="entry name" value="MFS_1"/>
    <property type="match status" value="1"/>
</dbReference>
<feature type="transmembrane region" description="Helical" evidence="7">
    <location>
        <begin position="113"/>
        <end position="130"/>
    </location>
</feature>
<evidence type="ECO:0000313" key="10">
    <source>
        <dbReference type="Proteomes" id="UP000015480"/>
    </source>
</evidence>
<dbReference type="HOGENOM" id="CLU_035018_1_1_5"/>
<feature type="transmembrane region" description="Helical" evidence="7">
    <location>
        <begin position="386"/>
        <end position="405"/>
    </location>
</feature>
<dbReference type="GO" id="GO:0022857">
    <property type="term" value="F:transmembrane transporter activity"/>
    <property type="evidence" value="ECO:0007669"/>
    <property type="project" value="InterPro"/>
</dbReference>
<sequence length="449" mass="47487">MRSPVTSAVQSWRRIRRFWGAWRRRAEMQPSGMGLASGRPGSGRIRAIAPLMTSICLIVTANAMLTTSVSLYLSAPTLDPRVVQALLTAFPVGFLLGCLAAHRLVTALGHQRAFLAVALLSFLASCGYAMTQSFPVWLGLRLASGFATATLFVVSESWINLYADQRNRGAFFSLYMLMTSLAVLLGQLLISAAGPSSPHLFLIVIAICLAGVTHALFLGGPWPALPDQATDAPHPETRRGAAAKASRFTVWQLARLAPVTMVCVFQAGMTNMNVFTLTPIYGERIGLDTAAVVSLVTAFSIGGMLAQAPAGWISDRIDRTALLMVQGALTSGLCAAIIWWGAGSHPVLLGLFFAYGAVAMTIYPVGIAYANSLLDSRHMVAASGGLLLLYSFGNVLTPGIAAGLMDGIAPQALFVMLGCGAFLVCLTAAFGLSRRRARASLACSASKEN</sequence>
<keyword evidence="2" id="KW-0813">Transport</keyword>
<evidence type="ECO:0000259" key="8">
    <source>
        <dbReference type="PROSITE" id="PS50850"/>
    </source>
</evidence>
<keyword evidence="3" id="KW-1003">Cell membrane</keyword>
<dbReference type="CDD" id="cd17477">
    <property type="entry name" value="MFS_YcaD_like"/>
    <property type="match status" value="1"/>
</dbReference>
<dbReference type="InterPro" id="IPR011701">
    <property type="entry name" value="MFS"/>
</dbReference>
<dbReference type="InterPro" id="IPR047200">
    <property type="entry name" value="MFS_YcaD-like"/>
</dbReference>
<proteinExistence type="predicted"/>
<dbReference type="EMBL" id="CP006651">
    <property type="protein sequence ID" value="AGT10602.1"/>
    <property type="molecule type" value="Genomic_DNA"/>
</dbReference>
<dbReference type="InterPro" id="IPR020846">
    <property type="entry name" value="MFS_dom"/>
</dbReference>
<dbReference type="PANTHER" id="PTHR23521">
    <property type="entry name" value="TRANSPORTER MFS SUPERFAMILY"/>
    <property type="match status" value="1"/>
</dbReference>
<feature type="transmembrane region" description="Helical" evidence="7">
    <location>
        <begin position="320"/>
        <end position="342"/>
    </location>
</feature>
<dbReference type="PANTHER" id="PTHR23521:SF2">
    <property type="entry name" value="TRANSPORTER MFS SUPERFAMILY"/>
    <property type="match status" value="1"/>
</dbReference>
<evidence type="ECO:0000256" key="4">
    <source>
        <dbReference type="ARBA" id="ARBA00022692"/>
    </source>
</evidence>
<keyword evidence="9" id="KW-0614">Plasmid</keyword>
<reference evidence="9 10" key="1">
    <citation type="journal article" date="2014" name="BMC Genomics">
        <title>Architecture and functions of a multipartite genome of the methylotrophic bacterium Paracoccus aminophilus JCM 7686, containing primary and secondary chromids.</title>
        <authorList>
            <person name="Dziewit L."/>
            <person name="Czarnecki J."/>
            <person name="Wibberg D."/>
            <person name="Radlinska M."/>
            <person name="Mrozek P."/>
            <person name="Szymczak M."/>
            <person name="Schluter A."/>
            <person name="Puhler A."/>
            <person name="Bartosik D."/>
        </authorList>
    </citation>
    <scope>NUCLEOTIDE SEQUENCE [LARGE SCALE GENOMIC DNA]</scope>
    <source>
        <strain evidence="9">JCM 7686</strain>
        <plasmid evidence="10">Plasmid pAMI1</plasmid>
    </source>
</reference>
<evidence type="ECO:0000256" key="1">
    <source>
        <dbReference type="ARBA" id="ARBA00004651"/>
    </source>
</evidence>
<name>S5XZ90_PARAH</name>
<keyword evidence="4 7" id="KW-0812">Transmembrane</keyword>
<feature type="domain" description="Major facilitator superfamily (MFS) profile" evidence="8">
    <location>
        <begin position="42"/>
        <end position="436"/>
    </location>
</feature>
<dbReference type="SUPFAM" id="SSF103473">
    <property type="entry name" value="MFS general substrate transporter"/>
    <property type="match status" value="1"/>
</dbReference>
<organism evidence="9 10">
    <name type="scientific">Paracoccus aminophilus JCM 7686</name>
    <dbReference type="NCBI Taxonomy" id="1367847"/>
    <lineage>
        <taxon>Bacteria</taxon>
        <taxon>Pseudomonadati</taxon>
        <taxon>Pseudomonadota</taxon>
        <taxon>Alphaproteobacteria</taxon>
        <taxon>Rhodobacterales</taxon>
        <taxon>Paracoccaceae</taxon>
        <taxon>Paracoccus</taxon>
    </lineage>
</organism>
<dbReference type="Gene3D" id="1.20.1250.20">
    <property type="entry name" value="MFS general substrate transporter like domains"/>
    <property type="match status" value="2"/>
</dbReference>
<keyword evidence="10" id="KW-1185">Reference proteome</keyword>
<feature type="transmembrane region" description="Helical" evidence="7">
    <location>
        <begin position="289"/>
        <end position="308"/>
    </location>
</feature>
<feature type="transmembrane region" description="Helical" evidence="7">
    <location>
        <begin position="81"/>
        <end position="101"/>
    </location>
</feature>
<gene>
    <name evidence="9" type="ORF">JCM7686_pAMI1p016</name>
</gene>
<evidence type="ECO:0000256" key="3">
    <source>
        <dbReference type="ARBA" id="ARBA00022475"/>
    </source>
</evidence>
<dbReference type="AlphaFoldDB" id="S5XZ90"/>
<dbReference type="Proteomes" id="UP000015480">
    <property type="component" value="Plasmid pAMI1"/>
</dbReference>
<dbReference type="InterPro" id="IPR036259">
    <property type="entry name" value="MFS_trans_sf"/>
</dbReference>
<accession>S5XZ90</accession>
<feature type="transmembrane region" description="Helical" evidence="7">
    <location>
        <begin position="171"/>
        <end position="193"/>
    </location>
</feature>
<feature type="transmembrane region" description="Helical" evidence="7">
    <location>
        <begin position="248"/>
        <end position="269"/>
    </location>
</feature>
<feature type="transmembrane region" description="Helical" evidence="7">
    <location>
        <begin position="348"/>
        <end position="374"/>
    </location>
</feature>